<dbReference type="Proteomes" id="UP000193411">
    <property type="component" value="Unassembled WGS sequence"/>
</dbReference>
<accession>A0A1Y2HV95</accession>
<feature type="region of interest" description="Disordered" evidence="1">
    <location>
        <begin position="1"/>
        <end position="47"/>
    </location>
</feature>
<reference evidence="2 3" key="1">
    <citation type="submission" date="2016-07" db="EMBL/GenBank/DDBJ databases">
        <title>Pervasive Adenine N6-methylation of Active Genes in Fungi.</title>
        <authorList>
            <consortium name="DOE Joint Genome Institute"/>
            <person name="Mondo S.J."/>
            <person name="Dannebaum R.O."/>
            <person name="Kuo R.C."/>
            <person name="Labutti K."/>
            <person name="Haridas S."/>
            <person name="Kuo A."/>
            <person name="Salamov A."/>
            <person name="Ahrendt S.R."/>
            <person name="Lipzen A."/>
            <person name="Sullivan W."/>
            <person name="Andreopoulos W.B."/>
            <person name="Clum A."/>
            <person name="Lindquist E."/>
            <person name="Daum C."/>
            <person name="Ramamoorthy G.K."/>
            <person name="Gryganskyi A."/>
            <person name="Culley D."/>
            <person name="Magnuson J.K."/>
            <person name="James T.Y."/>
            <person name="O'Malley M.A."/>
            <person name="Stajich J.E."/>
            <person name="Spatafora J.W."/>
            <person name="Visel A."/>
            <person name="Grigoriev I.V."/>
        </authorList>
    </citation>
    <scope>NUCLEOTIDE SEQUENCE [LARGE SCALE GENOMIC DNA]</scope>
    <source>
        <strain evidence="2 3">PL171</strain>
    </source>
</reference>
<feature type="compositionally biased region" description="Low complexity" evidence="1">
    <location>
        <begin position="14"/>
        <end position="42"/>
    </location>
</feature>
<feature type="compositionally biased region" description="Polar residues" evidence="1">
    <location>
        <begin position="1"/>
        <end position="13"/>
    </location>
</feature>
<evidence type="ECO:0000313" key="3">
    <source>
        <dbReference type="Proteomes" id="UP000193411"/>
    </source>
</evidence>
<gene>
    <name evidence="2" type="ORF">BCR44DRAFT_37607</name>
</gene>
<evidence type="ECO:0000256" key="1">
    <source>
        <dbReference type="SAM" id="MobiDB-lite"/>
    </source>
</evidence>
<proteinExistence type="predicted"/>
<keyword evidence="3" id="KW-1185">Reference proteome</keyword>
<protein>
    <submittedName>
        <fullName evidence="2">Uncharacterized protein</fullName>
    </submittedName>
</protein>
<dbReference type="EMBL" id="MCFL01000008">
    <property type="protein sequence ID" value="ORZ38527.1"/>
    <property type="molecule type" value="Genomic_DNA"/>
</dbReference>
<name>A0A1Y2HV95_9FUNG</name>
<organism evidence="2 3">
    <name type="scientific">Catenaria anguillulae PL171</name>
    <dbReference type="NCBI Taxonomy" id="765915"/>
    <lineage>
        <taxon>Eukaryota</taxon>
        <taxon>Fungi</taxon>
        <taxon>Fungi incertae sedis</taxon>
        <taxon>Blastocladiomycota</taxon>
        <taxon>Blastocladiomycetes</taxon>
        <taxon>Blastocladiales</taxon>
        <taxon>Catenariaceae</taxon>
        <taxon>Catenaria</taxon>
    </lineage>
</organism>
<evidence type="ECO:0000313" key="2">
    <source>
        <dbReference type="EMBL" id="ORZ38527.1"/>
    </source>
</evidence>
<dbReference type="AlphaFoldDB" id="A0A1Y2HV95"/>
<comment type="caution">
    <text evidence="2">The sequence shown here is derived from an EMBL/GenBank/DDBJ whole genome shotgun (WGS) entry which is preliminary data.</text>
</comment>
<sequence>MSSPESSPTSVPLSRSPSPAGTTPAAAAAPSGSAVSSSNTATPSPTKLFQSLQTVRSTDLPDPIGPADCSIVRSFDFFPWSGGDPSCCPGLSRQEVQCRGDRVTYLQITSAEARAEFPTRVGELSELTEL</sequence>